<dbReference type="Proteomes" id="UP001595616">
    <property type="component" value="Unassembled WGS sequence"/>
</dbReference>
<keyword evidence="6 11" id="KW-0479">Metal-binding</keyword>
<organism evidence="13 14">
    <name type="scientific">Lacihabitans lacunae</name>
    <dbReference type="NCBI Taxonomy" id="1028214"/>
    <lineage>
        <taxon>Bacteria</taxon>
        <taxon>Pseudomonadati</taxon>
        <taxon>Bacteroidota</taxon>
        <taxon>Cytophagia</taxon>
        <taxon>Cytophagales</taxon>
        <taxon>Leadbetterellaceae</taxon>
        <taxon>Lacihabitans</taxon>
    </lineage>
</organism>
<dbReference type="Pfam" id="PF02424">
    <property type="entry name" value="ApbE"/>
    <property type="match status" value="1"/>
</dbReference>
<dbReference type="GO" id="GO:0016740">
    <property type="term" value="F:transferase activity"/>
    <property type="evidence" value="ECO:0007669"/>
    <property type="project" value="UniProtKB-KW"/>
</dbReference>
<evidence type="ECO:0000313" key="13">
    <source>
        <dbReference type="EMBL" id="MFC3812876.1"/>
    </source>
</evidence>
<evidence type="ECO:0000256" key="8">
    <source>
        <dbReference type="ARBA" id="ARBA00022842"/>
    </source>
</evidence>
<accession>A0ABV7Z138</accession>
<dbReference type="InterPro" id="IPR024932">
    <property type="entry name" value="ApbE"/>
</dbReference>
<keyword evidence="12" id="KW-1003">Cell membrane</keyword>
<comment type="function">
    <text evidence="12">Flavin transferase that catalyzes the transfer of the FMN moiety of FAD and its covalent binding to the hydroxyl group of a threonine residue in a target flavoprotein.</text>
</comment>
<dbReference type="InterPro" id="IPR003374">
    <property type="entry name" value="ApbE-like_sf"/>
</dbReference>
<evidence type="ECO:0000256" key="7">
    <source>
        <dbReference type="ARBA" id="ARBA00022827"/>
    </source>
</evidence>
<evidence type="ECO:0000256" key="3">
    <source>
        <dbReference type="ARBA" id="ARBA00016337"/>
    </source>
</evidence>
<dbReference type="EC" id="2.7.1.180" evidence="2 11"/>
<keyword evidence="8 11" id="KW-0460">Magnesium</keyword>
<proteinExistence type="inferred from homology"/>
<evidence type="ECO:0000256" key="4">
    <source>
        <dbReference type="ARBA" id="ARBA00022630"/>
    </source>
</evidence>
<keyword evidence="5 11" id="KW-0808">Transferase</keyword>
<comment type="subcellular location">
    <subcellularLocation>
        <location evidence="12">Cell inner membrane</location>
        <topology evidence="12">Lipid-anchor</topology>
        <orientation evidence="12">Periplasmic side</orientation>
    </subcellularLocation>
</comment>
<gene>
    <name evidence="13" type="ORF">ACFOOI_19590</name>
</gene>
<dbReference type="SUPFAM" id="SSF143631">
    <property type="entry name" value="ApbE-like"/>
    <property type="match status" value="1"/>
</dbReference>
<dbReference type="Gene3D" id="3.10.520.10">
    <property type="entry name" value="ApbE-like domains"/>
    <property type="match status" value="1"/>
</dbReference>
<evidence type="ECO:0000256" key="10">
    <source>
        <dbReference type="ARBA" id="ARBA00048540"/>
    </source>
</evidence>
<reference evidence="14" key="1">
    <citation type="journal article" date="2019" name="Int. J. Syst. Evol. Microbiol.">
        <title>The Global Catalogue of Microorganisms (GCM) 10K type strain sequencing project: providing services to taxonomists for standard genome sequencing and annotation.</title>
        <authorList>
            <consortium name="The Broad Institute Genomics Platform"/>
            <consortium name="The Broad Institute Genome Sequencing Center for Infectious Disease"/>
            <person name="Wu L."/>
            <person name="Ma J."/>
        </authorList>
    </citation>
    <scope>NUCLEOTIDE SEQUENCE [LARGE SCALE GENOMIC DNA]</scope>
    <source>
        <strain evidence="14">CECT 7956</strain>
    </source>
</reference>
<keyword evidence="12" id="KW-0449">Lipoprotein</keyword>
<dbReference type="PIRSF" id="PIRSF006268">
    <property type="entry name" value="ApbE"/>
    <property type="match status" value="1"/>
</dbReference>
<keyword evidence="12" id="KW-0997">Cell inner membrane</keyword>
<dbReference type="PANTHER" id="PTHR30040:SF2">
    <property type="entry name" value="FAD:PROTEIN FMN TRANSFERASE"/>
    <property type="match status" value="1"/>
</dbReference>
<comment type="cofactor">
    <cofactor evidence="1 12">
        <name>Mg(2+)</name>
        <dbReference type="ChEBI" id="CHEBI:18420"/>
    </cofactor>
</comment>
<protein>
    <recommendedName>
        <fullName evidence="3 11">FAD:protein FMN transferase</fullName>
        <ecNumber evidence="2 11">2.7.1.180</ecNumber>
    </recommendedName>
    <alternativeName>
        <fullName evidence="9 11">Flavin transferase</fullName>
    </alternativeName>
</protein>
<dbReference type="RefSeq" id="WP_379839782.1">
    <property type="nucleotide sequence ID" value="NZ_JBHRYQ010000001.1"/>
</dbReference>
<evidence type="ECO:0000256" key="12">
    <source>
        <dbReference type="RuleBase" id="RU363002"/>
    </source>
</evidence>
<evidence type="ECO:0000256" key="5">
    <source>
        <dbReference type="ARBA" id="ARBA00022679"/>
    </source>
</evidence>
<dbReference type="EMBL" id="JBHRYQ010000001">
    <property type="protein sequence ID" value="MFC3812876.1"/>
    <property type="molecule type" value="Genomic_DNA"/>
</dbReference>
<evidence type="ECO:0000256" key="2">
    <source>
        <dbReference type="ARBA" id="ARBA00011955"/>
    </source>
</evidence>
<keyword evidence="14" id="KW-1185">Reference proteome</keyword>
<evidence type="ECO:0000256" key="11">
    <source>
        <dbReference type="PIRNR" id="PIRNR006268"/>
    </source>
</evidence>
<evidence type="ECO:0000256" key="1">
    <source>
        <dbReference type="ARBA" id="ARBA00001946"/>
    </source>
</evidence>
<sequence length="330" mass="36737">MKFKFSLLVVVFALFSSCNKTKVRKYQTLEGQAQGTTFRIIYEDSLGQSYQVQVDSLFKVIDKSMSLWDSTSLISKVNANQEYDKLDPHFLKVYNTSKDIFDQTGGYFDITVGPLVKAWGFSFKKGEAFPSQSKVDSLMTKVGFKKIGLSDQKIVKSDNQIKIDFNAIAQGYTVDVIAEFLNQKGVFNYLVEVGGEIRASGLNAENHLWKVGIEKPQDERALEVVVALNNQSLATSGSYRKFFEKGGKRYSHAIDPFTGFPVNHNLLSISVIAPSAILADGLATAFLVMGLEKTKVFAEKNNVEIFAIYEEAGKLKTYASSGLKKMIIKD</sequence>
<keyword evidence="7 11" id="KW-0274">FAD</keyword>
<comment type="catalytic activity">
    <reaction evidence="10 11 12">
        <text>L-threonyl-[protein] + FAD = FMN-L-threonyl-[protein] + AMP + H(+)</text>
        <dbReference type="Rhea" id="RHEA:36847"/>
        <dbReference type="Rhea" id="RHEA-COMP:11060"/>
        <dbReference type="Rhea" id="RHEA-COMP:11061"/>
        <dbReference type="ChEBI" id="CHEBI:15378"/>
        <dbReference type="ChEBI" id="CHEBI:30013"/>
        <dbReference type="ChEBI" id="CHEBI:57692"/>
        <dbReference type="ChEBI" id="CHEBI:74257"/>
        <dbReference type="ChEBI" id="CHEBI:456215"/>
        <dbReference type="EC" id="2.7.1.180"/>
    </reaction>
</comment>
<evidence type="ECO:0000256" key="6">
    <source>
        <dbReference type="ARBA" id="ARBA00022723"/>
    </source>
</evidence>
<keyword evidence="12" id="KW-0472">Membrane</keyword>
<comment type="similarity">
    <text evidence="11 12">Belongs to the ApbE family.</text>
</comment>
<dbReference type="PANTHER" id="PTHR30040">
    <property type="entry name" value="THIAMINE BIOSYNTHESIS LIPOPROTEIN APBE"/>
    <property type="match status" value="1"/>
</dbReference>
<evidence type="ECO:0000256" key="9">
    <source>
        <dbReference type="ARBA" id="ARBA00031306"/>
    </source>
</evidence>
<comment type="caution">
    <text evidence="13">The sequence shown here is derived from an EMBL/GenBank/DDBJ whole genome shotgun (WGS) entry which is preliminary data.</text>
</comment>
<evidence type="ECO:0000313" key="14">
    <source>
        <dbReference type="Proteomes" id="UP001595616"/>
    </source>
</evidence>
<dbReference type="PROSITE" id="PS51257">
    <property type="entry name" value="PROKAR_LIPOPROTEIN"/>
    <property type="match status" value="1"/>
</dbReference>
<keyword evidence="4 11" id="KW-0285">Flavoprotein</keyword>
<name>A0ABV7Z138_9BACT</name>